<dbReference type="CDD" id="cd05289">
    <property type="entry name" value="MDR_like_2"/>
    <property type="match status" value="1"/>
</dbReference>
<name>A0ABP0L8G2_9DINO</name>
<evidence type="ECO:0000313" key="2">
    <source>
        <dbReference type="Proteomes" id="UP001642464"/>
    </source>
</evidence>
<dbReference type="InterPro" id="IPR013154">
    <property type="entry name" value="ADH-like_N"/>
</dbReference>
<dbReference type="SUPFAM" id="SSF50129">
    <property type="entry name" value="GroES-like"/>
    <property type="match status" value="1"/>
</dbReference>
<evidence type="ECO:0000313" key="1">
    <source>
        <dbReference type="EMBL" id="CAK9035243.1"/>
    </source>
</evidence>
<dbReference type="SMART" id="SM00829">
    <property type="entry name" value="PKS_ER"/>
    <property type="match status" value="1"/>
</dbReference>
<dbReference type="InterPro" id="IPR052733">
    <property type="entry name" value="Chloroplast_QOR"/>
</dbReference>
<gene>
    <name evidence="1" type="ORF">SCF082_LOCUS21203</name>
</gene>
<organism evidence="1 2">
    <name type="scientific">Durusdinium trenchii</name>
    <dbReference type="NCBI Taxonomy" id="1381693"/>
    <lineage>
        <taxon>Eukaryota</taxon>
        <taxon>Sar</taxon>
        <taxon>Alveolata</taxon>
        <taxon>Dinophyceae</taxon>
        <taxon>Suessiales</taxon>
        <taxon>Symbiodiniaceae</taxon>
        <taxon>Durusdinium</taxon>
    </lineage>
</organism>
<dbReference type="Pfam" id="PF08240">
    <property type="entry name" value="ADH_N"/>
    <property type="match status" value="1"/>
</dbReference>
<reference evidence="1 2" key="1">
    <citation type="submission" date="2024-02" db="EMBL/GenBank/DDBJ databases">
        <authorList>
            <person name="Chen Y."/>
            <person name="Shah S."/>
            <person name="Dougan E. K."/>
            <person name="Thang M."/>
            <person name="Chan C."/>
        </authorList>
    </citation>
    <scope>NUCLEOTIDE SEQUENCE [LARGE SCALE GENOMIC DNA]</scope>
</reference>
<dbReference type="PANTHER" id="PTHR44013:SF1">
    <property type="entry name" value="ZINC-TYPE ALCOHOL DEHYDROGENASE-LIKE PROTEIN C16A3.02C"/>
    <property type="match status" value="1"/>
</dbReference>
<dbReference type="SUPFAM" id="SSF51735">
    <property type="entry name" value="NAD(P)-binding Rossmann-fold domains"/>
    <property type="match status" value="1"/>
</dbReference>
<dbReference type="Proteomes" id="UP001642464">
    <property type="component" value="Unassembled WGS sequence"/>
</dbReference>
<dbReference type="InterPro" id="IPR011032">
    <property type="entry name" value="GroES-like_sf"/>
</dbReference>
<proteinExistence type="predicted"/>
<accession>A0ABP0L8G2</accession>
<dbReference type="InterPro" id="IPR020843">
    <property type="entry name" value="ER"/>
</dbReference>
<comment type="caution">
    <text evidence="1">The sequence shown here is derived from an EMBL/GenBank/DDBJ whole genome shotgun (WGS) entry which is preliminary data.</text>
</comment>
<dbReference type="Gene3D" id="3.40.50.720">
    <property type="entry name" value="NAD(P)-binding Rossmann-like Domain"/>
    <property type="match status" value="1"/>
</dbReference>
<sequence>MEVPKEMKAWRAHAYGEEGNPADTIGKMTLDTVPVPEPKKGQVLIKVELAAVNPIDWKLFSGGLHGIAPVSFPYVPGFDLSGTVAKLGEGVTGLAVGDEVCVDTGLCETCCTDSPCGPAGAFGEYAVALADTVAKRDGLSSKDLVGLPLAGLTSYQAIFTGAGRDFAGAELGKLSAGQKLLVLGGAAATGAIAIQLAKTVGAYVATTASPNKTSDGMSKIDFMKQLGADEVINYKEADWADVLAGKDYDLIFDCVGTPEDWPKASKVLKKGGTFVSIANFGDVKSTEDHAFKVFLLKSNADDLTKLVALVKAGKLKVPVDSIVPFTDVPAVLTKSMSWASAGKLCVQVSS</sequence>
<dbReference type="Gene3D" id="3.90.180.10">
    <property type="entry name" value="Medium-chain alcohol dehydrogenases, catalytic domain"/>
    <property type="match status" value="1"/>
</dbReference>
<protein>
    <submittedName>
        <fullName evidence="1">Chloroplastic (TvQR1)</fullName>
    </submittedName>
</protein>
<keyword evidence="2" id="KW-1185">Reference proteome</keyword>
<dbReference type="InterPro" id="IPR036291">
    <property type="entry name" value="NAD(P)-bd_dom_sf"/>
</dbReference>
<dbReference type="EMBL" id="CAXAMM010015002">
    <property type="protein sequence ID" value="CAK9035243.1"/>
    <property type="molecule type" value="Genomic_DNA"/>
</dbReference>
<dbReference type="Pfam" id="PF13602">
    <property type="entry name" value="ADH_zinc_N_2"/>
    <property type="match status" value="1"/>
</dbReference>
<dbReference type="PANTHER" id="PTHR44013">
    <property type="entry name" value="ZINC-TYPE ALCOHOL DEHYDROGENASE-LIKE PROTEIN C16A3.02C"/>
    <property type="match status" value="1"/>
</dbReference>